<dbReference type="RefSeq" id="WP_060635290.1">
    <property type="nucleotide sequence ID" value="NZ_CBXV010000002.1"/>
</dbReference>
<accession>A0A0B6WUK3</accession>
<dbReference type="Gene3D" id="3.60.21.10">
    <property type="match status" value="1"/>
</dbReference>
<name>A0A0B6WUK3_9BACT</name>
<dbReference type="EC" id="3.1.3.16" evidence="2"/>
<gene>
    <name evidence="2" type="ORF">PYK22_00676</name>
</gene>
<feature type="domain" description="Serine/threonine specific protein phosphatases" evidence="1">
    <location>
        <begin position="65"/>
        <end position="70"/>
    </location>
</feature>
<dbReference type="InterPro" id="IPR050126">
    <property type="entry name" value="Ap4A_hydrolase"/>
</dbReference>
<dbReference type="PANTHER" id="PTHR42850:SF4">
    <property type="entry name" value="ZINC-DEPENDENT ENDOPOLYPHOSPHATASE"/>
    <property type="match status" value="1"/>
</dbReference>
<organism evidence="2 3">
    <name type="scientific">Pyrinomonas methylaliphatogenes</name>
    <dbReference type="NCBI Taxonomy" id="454194"/>
    <lineage>
        <taxon>Bacteria</taxon>
        <taxon>Pseudomonadati</taxon>
        <taxon>Acidobacteriota</taxon>
        <taxon>Blastocatellia</taxon>
        <taxon>Blastocatellales</taxon>
        <taxon>Pyrinomonadaceae</taxon>
        <taxon>Pyrinomonas</taxon>
    </lineage>
</organism>
<dbReference type="PANTHER" id="PTHR42850">
    <property type="entry name" value="METALLOPHOSPHOESTERASE"/>
    <property type="match status" value="1"/>
</dbReference>
<dbReference type="InterPro" id="IPR029052">
    <property type="entry name" value="Metallo-depent_PP-like"/>
</dbReference>
<dbReference type="SUPFAM" id="SSF56300">
    <property type="entry name" value="Metallo-dependent phosphatases"/>
    <property type="match status" value="1"/>
</dbReference>
<reference evidence="2 3" key="1">
    <citation type="submission" date="2013-12" db="EMBL/GenBank/DDBJ databases">
        <authorList>
            <person name="Stott M."/>
        </authorList>
    </citation>
    <scope>NUCLEOTIDE SEQUENCE [LARGE SCALE GENOMIC DNA]</scope>
    <source>
        <strain evidence="2 3">K22</strain>
    </source>
</reference>
<protein>
    <submittedName>
        <fullName evidence="2">Calcineurin-like phosphoesterase</fullName>
        <ecNumber evidence="2">3.1.3.16</ecNumber>
    </submittedName>
</protein>
<dbReference type="InterPro" id="IPR006186">
    <property type="entry name" value="Ser/Thr-sp_prot-phosphatase"/>
</dbReference>
<dbReference type="GO" id="GO:0110154">
    <property type="term" value="P:RNA decapping"/>
    <property type="evidence" value="ECO:0007669"/>
    <property type="project" value="TreeGrafter"/>
</dbReference>
<dbReference type="EMBL" id="CBXV010000002">
    <property type="protein sequence ID" value="CDM64681.1"/>
    <property type="molecule type" value="Genomic_DNA"/>
</dbReference>
<evidence type="ECO:0000313" key="3">
    <source>
        <dbReference type="Proteomes" id="UP000031518"/>
    </source>
</evidence>
<keyword evidence="2" id="KW-0378">Hydrolase</keyword>
<dbReference type="GO" id="GO:0008803">
    <property type="term" value="F:bis(5'-nucleosyl)-tetraphosphatase (symmetrical) activity"/>
    <property type="evidence" value="ECO:0007669"/>
    <property type="project" value="TreeGrafter"/>
</dbReference>
<dbReference type="Pfam" id="PF00149">
    <property type="entry name" value="Metallophos"/>
    <property type="match status" value="1"/>
</dbReference>
<evidence type="ECO:0000259" key="1">
    <source>
        <dbReference type="PROSITE" id="PS00125"/>
    </source>
</evidence>
<dbReference type="PRINTS" id="PR00114">
    <property type="entry name" value="STPHPHTASE"/>
</dbReference>
<dbReference type="AlphaFoldDB" id="A0A0B6WUK3"/>
<evidence type="ECO:0000313" key="2">
    <source>
        <dbReference type="EMBL" id="CDM64681.1"/>
    </source>
</evidence>
<dbReference type="CDD" id="cd00144">
    <property type="entry name" value="MPP_PPP_family"/>
    <property type="match status" value="1"/>
</dbReference>
<reference evidence="2 3" key="2">
    <citation type="submission" date="2015-01" db="EMBL/GenBank/DDBJ databases">
        <title>Complete genome sequence of Pyrinomonas methylaliphatogenes type strain K22T.</title>
        <authorList>
            <person name="Lee K.C.Y."/>
            <person name="Power J.F."/>
            <person name="Dunfield P.F."/>
            <person name="Morgan X.C."/>
            <person name="Huttenhower C."/>
            <person name="Stott M.B."/>
        </authorList>
    </citation>
    <scope>NUCLEOTIDE SEQUENCE [LARGE SCALE GENOMIC DNA]</scope>
    <source>
        <strain evidence="2 3">K22</strain>
    </source>
</reference>
<proteinExistence type="predicted"/>
<dbReference type="STRING" id="454194.PYK22_00676"/>
<dbReference type="GO" id="GO:0005737">
    <property type="term" value="C:cytoplasm"/>
    <property type="evidence" value="ECO:0007669"/>
    <property type="project" value="TreeGrafter"/>
</dbReference>
<dbReference type="OrthoDB" id="9779903at2"/>
<sequence>MRSFVIGDVHGRRKQLRALLEILPRDAHADRLILLGDLIDRGEDSPGVIADLIALRGGADQVHVLRGNHEQMMLDFLDGLSSDWRRAGVGSERTFEQYTGKALTPEIPDDKARGMLREAVPAEHVDFLRSLPFYFEDDFAIYVHAGLERNKHPRETPPQHLLWTRDAEFFKHYRGKTCVFGHTPTPLLPLIGRLGTHGIYIFHSAIGIDTAYNEASPLSCLSLPDFNLYQVKADGCSETHHLYQSFAEALRSIWNDFGA</sequence>
<dbReference type="InterPro" id="IPR004843">
    <property type="entry name" value="Calcineurin-like_PHP"/>
</dbReference>
<keyword evidence="3" id="KW-1185">Reference proteome</keyword>
<dbReference type="PROSITE" id="PS00125">
    <property type="entry name" value="SER_THR_PHOSPHATASE"/>
    <property type="match status" value="1"/>
</dbReference>
<dbReference type="GO" id="GO:0004722">
    <property type="term" value="F:protein serine/threonine phosphatase activity"/>
    <property type="evidence" value="ECO:0007669"/>
    <property type="project" value="UniProtKB-EC"/>
</dbReference>
<dbReference type="Proteomes" id="UP000031518">
    <property type="component" value="Unassembled WGS sequence"/>
</dbReference>